<dbReference type="SUPFAM" id="SSF103473">
    <property type="entry name" value="MFS general substrate transporter"/>
    <property type="match status" value="1"/>
</dbReference>
<reference evidence="5 6" key="1">
    <citation type="submission" date="2016-10" db="EMBL/GenBank/DDBJ databases">
        <authorList>
            <person name="de Groot N.N."/>
        </authorList>
    </citation>
    <scope>NUCLEOTIDE SEQUENCE [LARGE SCALE GENOMIC DNA]</scope>
    <source>
        <strain evidence="5 6">DSM 15269</strain>
    </source>
</reference>
<dbReference type="EMBL" id="FNIN01000001">
    <property type="protein sequence ID" value="SDN34664.1"/>
    <property type="molecule type" value="Genomic_DNA"/>
</dbReference>
<accession>A0A1H0AN05</accession>
<evidence type="ECO:0000256" key="1">
    <source>
        <dbReference type="ARBA" id="ARBA00022692"/>
    </source>
</evidence>
<feature type="transmembrane region" description="Helical" evidence="4">
    <location>
        <begin position="136"/>
        <end position="157"/>
    </location>
</feature>
<evidence type="ECO:0000256" key="4">
    <source>
        <dbReference type="SAM" id="Phobius"/>
    </source>
</evidence>
<dbReference type="InterPro" id="IPR011701">
    <property type="entry name" value="MFS"/>
</dbReference>
<dbReference type="InterPro" id="IPR036259">
    <property type="entry name" value="MFS_trans_sf"/>
</dbReference>
<gene>
    <name evidence="5" type="ORF">SAMN04488516_101475</name>
</gene>
<sequence>MSDSQRKMYVFLFVLTVVTTLGFQGWRTLLNNFAVEIVQINGQQMGILQSVREVPGFLALLVIYLLFIFKEHKLAALSVIVLGVGISLTGFFPSFYGLIFCTILMSFGFHYYETLNQSLTLQYFDLKQAPLVMGRLKGISSLVNIITGGFVFLLAFWLNYKQIFLVLGMLTIVGGVWAILQDPSDKNLPPQHKKMILRSKYWLFYVLTLLAGARRQIFIAFAVFLLVKKFHYSIFEISVLFVINNIINYYVSPLLGKAINKFGERKILSLEYFSLIFIFCVYAFSNNKWIIGGMYILDHIFFNFAIAIRSFFQKIADPKDIAPSMAVGFTINHIVAVIIPALGGMLWMYDYKIPFIGGAVLSFISLCFVQLIRVKQ</sequence>
<dbReference type="InterPro" id="IPR052528">
    <property type="entry name" value="Sugar_transport-like"/>
</dbReference>
<feature type="transmembrane region" description="Helical" evidence="4">
    <location>
        <begin position="353"/>
        <end position="372"/>
    </location>
</feature>
<evidence type="ECO:0000256" key="3">
    <source>
        <dbReference type="ARBA" id="ARBA00023136"/>
    </source>
</evidence>
<dbReference type="Proteomes" id="UP000199602">
    <property type="component" value="Unassembled WGS sequence"/>
</dbReference>
<keyword evidence="1 4" id="KW-0812">Transmembrane</keyword>
<feature type="transmembrane region" description="Helical" evidence="4">
    <location>
        <begin position="163"/>
        <end position="180"/>
    </location>
</feature>
<evidence type="ECO:0000313" key="6">
    <source>
        <dbReference type="Proteomes" id="UP000199602"/>
    </source>
</evidence>
<name>A0A1H0AN05_9BACT</name>
<proteinExistence type="predicted"/>
<evidence type="ECO:0000313" key="5">
    <source>
        <dbReference type="EMBL" id="SDN34664.1"/>
    </source>
</evidence>
<feature type="transmembrane region" description="Helical" evidence="4">
    <location>
        <begin position="233"/>
        <end position="255"/>
    </location>
</feature>
<feature type="transmembrane region" description="Helical" evidence="4">
    <location>
        <begin position="97"/>
        <end position="115"/>
    </location>
</feature>
<dbReference type="Gene3D" id="1.20.1250.20">
    <property type="entry name" value="MFS general substrate transporter like domains"/>
    <property type="match status" value="2"/>
</dbReference>
<feature type="transmembrane region" description="Helical" evidence="4">
    <location>
        <begin position="267"/>
        <end position="284"/>
    </location>
</feature>
<keyword evidence="3 4" id="KW-0472">Membrane</keyword>
<dbReference type="RefSeq" id="WP_092062801.1">
    <property type="nucleotide sequence ID" value="NZ_FNIN01000001.1"/>
</dbReference>
<dbReference type="GO" id="GO:0022857">
    <property type="term" value="F:transmembrane transporter activity"/>
    <property type="evidence" value="ECO:0007669"/>
    <property type="project" value="InterPro"/>
</dbReference>
<protein>
    <submittedName>
        <fullName evidence="5">Major Facilitator Superfamily protein</fullName>
    </submittedName>
</protein>
<evidence type="ECO:0000256" key="2">
    <source>
        <dbReference type="ARBA" id="ARBA00022989"/>
    </source>
</evidence>
<feature type="transmembrane region" description="Helical" evidence="4">
    <location>
        <begin position="201"/>
        <end position="227"/>
    </location>
</feature>
<keyword evidence="6" id="KW-1185">Reference proteome</keyword>
<feature type="transmembrane region" description="Helical" evidence="4">
    <location>
        <begin position="9"/>
        <end position="26"/>
    </location>
</feature>
<dbReference type="PANTHER" id="PTHR23526">
    <property type="entry name" value="INTEGRAL MEMBRANE TRANSPORT PROTEIN-RELATED"/>
    <property type="match status" value="1"/>
</dbReference>
<feature type="transmembrane region" description="Helical" evidence="4">
    <location>
        <begin position="74"/>
        <end position="91"/>
    </location>
</feature>
<dbReference type="PANTHER" id="PTHR23526:SF2">
    <property type="entry name" value="MAJOR FACILITATOR SUPERFAMILY (MFS) PROFILE DOMAIN-CONTAINING PROTEIN"/>
    <property type="match status" value="1"/>
</dbReference>
<organism evidence="5 6">
    <name type="scientific">Desulfonauticus submarinus</name>
    <dbReference type="NCBI Taxonomy" id="206665"/>
    <lineage>
        <taxon>Bacteria</taxon>
        <taxon>Pseudomonadati</taxon>
        <taxon>Thermodesulfobacteriota</taxon>
        <taxon>Desulfovibrionia</taxon>
        <taxon>Desulfovibrionales</taxon>
        <taxon>Desulfonauticaceae</taxon>
        <taxon>Desulfonauticus</taxon>
    </lineage>
</organism>
<feature type="transmembrane region" description="Helical" evidence="4">
    <location>
        <begin position="290"/>
        <end position="312"/>
    </location>
</feature>
<feature type="transmembrane region" description="Helical" evidence="4">
    <location>
        <begin position="46"/>
        <end position="67"/>
    </location>
</feature>
<dbReference type="Pfam" id="PF07690">
    <property type="entry name" value="MFS_1"/>
    <property type="match status" value="1"/>
</dbReference>
<dbReference type="STRING" id="206665.SAMN04488516_101475"/>
<dbReference type="AlphaFoldDB" id="A0A1H0AN05"/>
<dbReference type="OrthoDB" id="9774288at2"/>
<keyword evidence="2 4" id="KW-1133">Transmembrane helix</keyword>
<feature type="transmembrane region" description="Helical" evidence="4">
    <location>
        <begin position="324"/>
        <end position="347"/>
    </location>
</feature>